<comment type="caution">
    <text evidence="2">The sequence shown here is derived from an EMBL/GenBank/DDBJ whole genome shotgun (WGS) entry which is preliminary data.</text>
</comment>
<proteinExistence type="predicted"/>
<accession>A0A1F5PY84</accession>
<reference evidence="2 3" key="1">
    <citation type="journal article" date="2016" name="Nat. Commun.">
        <title>Thousands of microbial genomes shed light on interconnected biogeochemical processes in an aquifer system.</title>
        <authorList>
            <person name="Anantharaman K."/>
            <person name="Brown C.T."/>
            <person name="Hug L.A."/>
            <person name="Sharon I."/>
            <person name="Castelle C.J."/>
            <person name="Probst A.J."/>
            <person name="Thomas B.C."/>
            <person name="Singh A."/>
            <person name="Wilkins M.J."/>
            <person name="Karaoz U."/>
            <person name="Brodie E.L."/>
            <person name="Williams K.H."/>
            <person name="Hubbard S.S."/>
            <person name="Banfield J.F."/>
        </authorList>
    </citation>
    <scope>NUCLEOTIDE SEQUENCE [LARGE SCALE GENOMIC DNA]</scope>
</reference>
<name>A0A1F5PY84_9BACT</name>
<evidence type="ECO:0000256" key="1">
    <source>
        <dbReference type="SAM" id="Phobius"/>
    </source>
</evidence>
<evidence type="ECO:0008006" key="4">
    <source>
        <dbReference type="Google" id="ProtNLM"/>
    </source>
</evidence>
<evidence type="ECO:0000313" key="3">
    <source>
        <dbReference type="Proteomes" id="UP000177281"/>
    </source>
</evidence>
<protein>
    <recommendedName>
        <fullName evidence="4">Prepilin-type N-terminal cleavage/methylation domain-containing protein</fullName>
    </recommendedName>
</protein>
<dbReference type="EMBL" id="MFFB01000007">
    <property type="protein sequence ID" value="OGE94901.1"/>
    <property type="molecule type" value="Genomic_DNA"/>
</dbReference>
<dbReference type="PROSITE" id="PS00409">
    <property type="entry name" value="PROKAR_NTER_METHYL"/>
    <property type="match status" value="1"/>
</dbReference>
<gene>
    <name evidence="2" type="ORF">A3B10_03900</name>
</gene>
<keyword evidence="1" id="KW-0472">Membrane</keyword>
<dbReference type="Proteomes" id="UP000177281">
    <property type="component" value="Unassembled WGS sequence"/>
</dbReference>
<dbReference type="AlphaFoldDB" id="A0A1F5PY84"/>
<keyword evidence="1" id="KW-1133">Transmembrane helix</keyword>
<feature type="transmembrane region" description="Helical" evidence="1">
    <location>
        <begin position="12"/>
        <end position="36"/>
    </location>
</feature>
<dbReference type="STRING" id="1817841.A3B10_03900"/>
<organism evidence="2 3">
    <name type="scientific">Candidatus Doudnabacteria bacterium RIFCSPLOWO2_01_FULL_44_21</name>
    <dbReference type="NCBI Taxonomy" id="1817841"/>
    <lineage>
        <taxon>Bacteria</taxon>
        <taxon>Candidatus Doudnaibacteriota</taxon>
    </lineage>
</organism>
<dbReference type="InterPro" id="IPR012902">
    <property type="entry name" value="N_methyl_site"/>
</dbReference>
<sequence>MKKGKKLLREQKGLSLVEVVVSMGVLVALFALYAVALNTTTLTKKLRYQNVAYHVANKKIEELRGVAFVSLPPSGTISDSLLSQIPAGSGSFTVVDYSEFSGLKEITVTVTWNEGAIAKQVLVKTLAGSGGINP</sequence>
<evidence type="ECO:0000313" key="2">
    <source>
        <dbReference type="EMBL" id="OGE94901.1"/>
    </source>
</evidence>
<keyword evidence="1" id="KW-0812">Transmembrane</keyword>